<gene>
    <name evidence="1" type="ORF">SCD_n00972</name>
</gene>
<proteinExistence type="predicted"/>
<dbReference type="HOGENOM" id="CLU_2169769_0_0_4"/>
<name>S6B2C4_SULDS</name>
<accession>S6B2C4</accession>
<evidence type="ECO:0000313" key="1">
    <source>
        <dbReference type="EMBL" id="BAN34812.1"/>
    </source>
</evidence>
<dbReference type="Proteomes" id="UP000015559">
    <property type="component" value="Chromosome"/>
</dbReference>
<sequence>MAAGATTGNCGSRRCVIEGGRRPGGRGTMAGIALGGRADVGDRFGLGVLGQENPAVAGRALARHARMVHRGWRPGDETADVAGIALCRGRNVHVGLRLRIGKIIGTAMAA</sequence>
<reference evidence="1 2" key="1">
    <citation type="journal article" date="2012" name="Appl. Environ. Microbiol.">
        <title>Draft genome sequence of a psychrotolerant sulfur-oxidizing bacterium, Sulfuricella denitrificans skB26, and proteomic insights into cold adaptation.</title>
        <authorList>
            <person name="Watanabe T."/>
            <person name="Kojima H."/>
            <person name="Fukui M."/>
        </authorList>
    </citation>
    <scope>NUCLEOTIDE SEQUENCE [LARGE SCALE GENOMIC DNA]</scope>
    <source>
        <strain evidence="2">skB26</strain>
    </source>
</reference>
<dbReference type="STRING" id="1163617.SCD_n00972"/>
<dbReference type="KEGG" id="sdr:SCD_n00972"/>
<dbReference type="AlphaFoldDB" id="S6B2C4"/>
<keyword evidence="2" id="KW-1185">Reference proteome</keyword>
<organism evidence="1 2">
    <name type="scientific">Sulfuricella denitrificans (strain DSM 22764 / NBRC 105220 / skB26)</name>
    <dbReference type="NCBI Taxonomy" id="1163617"/>
    <lineage>
        <taxon>Bacteria</taxon>
        <taxon>Pseudomonadati</taxon>
        <taxon>Pseudomonadota</taxon>
        <taxon>Betaproteobacteria</taxon>
        <taxon>Nitrosomonadales</taxon>
        <taxon>Sulfuricellaceae</taxon>
        <taxon>Sulfuricella</taxon>
    </lineage>
</organism>
<evidence type="ECO:0000313" key="2">
    <source>
        <dbReference type="Proteomes" id="UP000015559"/>
    </source>
</evidence>
<dbReference type="EMBL" id="AP013066">
    <property type="protein sequence ID" value="BAN34812.1"/>
    <property type="molecule type" value="Genomic_DNA"/>
</dbReference>
<protein>
    <submittedName>
        <fullName evidence="1">Uncharacterized protein</fullName>
    </submittedName>
</protein>